<protein>
    <submittedName>
        <fullName evidence="2">Uncharacterized protein</fullName>
    </submittedName>
</protein>
<reference evidence="2 3" key="1">
    <citation type="submission" date="2020-02" db="EMBL/GenBank/DDBJ databases">
        <authorList>
            <person name="Ferguson B K."/>
        </authorList>
    </citation>
    <scope>NUCLEOTIDE SEQUENCE [LARGE SCALE GENOMIC DNA]</scope>
</reference>
<organism evidence="2 3">
    <name type="scientific">Trichogramma brassicae</name>
    <dbReference type="NCBI Taxonomy" id="86971"/>
    <lineage>
        <taxon>Eukaryota</taxon>
        <taxon>Metazoa</taxon>
        <taxon>Ecdysozoa</taxon>
        <taxon>Arthropoda</taxon>
        <taxon>Hexapoda</taxon>
        <taxon>Insecta</taxon>
        <taxon>Pterygota</taxon>
        <taxon>Neoptera</taxon>
        <taxon>Endopterygota</taxon>
        <taxon>Hymenoptera</taxon>
        <taxon>Apocrita</taxon>
        <taxon>Proctotrupomorpha</taxon>
        <taxon>Chalcidoidea</taxon>
        <taxon>Trichogrammatidae</taxon>
        <taxon>Trichogramma</taxon>
    </lineage>
</organism>
<sequence length="347" mass="38161">MIVGCISLPFQLQYKLFHLHVDNNKYTYKFNDDMNLFLQKQPPGEARGGRGGENDGDQAAERRRLALAVLPALEQLPNEPHQRVRSAAAVGELRRRDARLRREFRQGSQDGTVGLQPVLPDALLRQPVSASDRHHEGHQVAGAQCRGRVHVQGRDQRVAGTNRAAAKGRRDPEDPGLGRRRQRAQARQTGRGPAERDLGEGGARAATRPQQHRSAAAKKAPTHELAGAIAEYYTIITGCIGLINSSGNGSCRHLQVINWSSWSRLDSVKGTRWFNRSNFHRLRKVELRWPACSKPIVSPERLKPGWMASSGRGGSAGTGWTASSGRGGSAGAGKRRTFNLQFSCKII</sequence>
<feature type="compositionally biased region" description="Basic and acidic residues" evidence="1">
    <location>
        <begin position="47"/>
        <end position="58"/>
    </location>
</feature>
<feature type="region of interest" description="Disordered" evidence="1">
    <location>
        <begin position="309"/>
        <end position="332"/>
    </location>
</feature>
<dbReference type="EMBL" id="CADCXV010001223">
    <property type="protein sequence ID" value="CAB0042822.1"/>
    <property type="molecule type" value="Genomic_DNA"/>
</dbReference>
<evidence type="ECO:0000256" key="1">
    <source>
        <dbReference type="SAM" id="MobiDB-lite"/>
    </source>
</evidence>
<accession>A0A6H5IYG6</accession>
<dbReference type="AlphaFoldDB" id="A0A6H5IYG6"/>
<feature type="compositionally biased region" description="Basic and acidic residues" evidence="1">
    <location>
        <begin position="168"/>
        <end position="177"/>
    </location>
</feature>
<feature type="region of interest" description="Disordered" evidence="1">
    <location>
        <begin position="129"/>
        <end position="222"/>
    </location>
</feature>
<dbReference type="Proteomes" id="UP000479190">
    <property type="component" value="Unassembled WGS sequence"/>
</dbReference>
<evidence type="ECO:0000313" key="3">
    <source>
        <dbReference type="Proteomes" id="UP000479190"/>
    </source>
</evidence>
<feature type="region of interest" description="Disordered" evidence="1">
    <location>
        <begin position="39"/>
        <end position="58"/>
    </location>
</feature>
<proteinExistence type="predicted"/>
<gene>
    <name evidence="2" type="ORF">TBRA_LOCUS14416</name>
</gene>
<name>A0A6H5IYG6_9HYME</name>
<evidence type="ECO:0000313" key="2">
    <source>
        <dbReference type="EMBL" id="CAB0042822.1"/>
    </source>
</evidence>
<keyword evidence="3" id="KW-1185">Reference proteome</keyword>